<dbReference type="PRINTS" id="PR00081">
    <property type="entry name" value="GDHRDH"/>
</dbReference>
<proteinExistence type="inferred from homology"/>
<dbReference type="GeneID" id="95374360"/>
<sequence length="239" mass="24948">MTLAGKKIVIIGGSSGIGLETAALALEQGAEVVIASRSADKLRQAHNTLGSSVSAYELDMADEQAVKEFMTRDVKRLDHLVVTAAQTWSGPFLATETSKARELFDSKFWGQYYAAKHAAPLLAEGGSITLFSGLVAFKPMAGAASLGAVNAAVASLGQTLALELAPLRVNVVSPGIIDTPSRAGMDDAARSAFYESVAARLPVKRVGQPGDVAQSVLYLLHNSFVTGTVLHVDGGHLLT</sequence>
<evidence type="ECO:0000313" key="5">
    <source>
        <dbReference type="Proteomes" id="UP000288943"/>
    </source>
</evidence>
<dbReference type="KEGG" id="pchi:PC41400_05955"/>
<evidence type="ECO:0000313" key="3">
    <source>
        <dbReference type="EMBL" id="MCY9595459.1"/>
    </source>
</evidence>
<dbReference type="Proteomes" id="UP000288943">
    <property type="component" value="Chromosome"/>
</dbReference>
<dbReference type="InterPro" id="IPR051122">
    <property type="entry name" value="SDR_DHRS6-like"/>
</dbReference>
<dbReference type="RefSeq" id="WP_042229754.1">
    <property type="nucleotide sequence ID" value="NZ_CP026520.1"/>
</dbReference>
<dbReference type="PANTHER" id="PTHR43477:SF1">
    <property type="entry name" value="DIHYDROANTICAPSIN 7-DEHYDROGENASE"/>
    <property type="match status" value="1"/>
</dbReference>
<dbReference type="Proteomes" id="UP001527202">
    <property type="component" value="Unassembled WGS sequence"/>
</dbReference>
<dbReference type="InterPro" id="IPR036291">
    <property type="entry name" value="NAD(P)-bd_dom_sf"/>
</dbReference>
<evidence type="ECO:0000313" key="6">
    <source>
        <dbReference type="Proteomes" id="UP001527202"/>
    </source>
</evidence>
<gene>
    <name evidence="3" type="ORF">M5X16_06730</name>
    <name evidence="4" type="ORF">PC41400_05955</name>
</gene>
<keyword evidence="6" id="KW-1185">Reference proteome</keyword>
<organism evidence="4 5">
    <name type="scientific">Paenibacillus chitinolyticus</name>
    <dbReference type="NCBI Taxonomy" id="79263"/>
    <lineage>
        <taxon>Bacteria</taxon>
        <taxon>Bacillati</taxon>
        <taxon>Bacillota</taxon>
        <taxon>Bacilli</taxon>
        <taxon>Bacillales</taxon>
        <taxon>Paenibacillaceae</taxon>
        <taxon>Paenibacillus</taxon>
    </lineage>
</organism>
<evidence type="ECO:0000313" key="4">
    <source>
        <dbReference type="EMBL" id="QAV17231.1"/>
    </source>
</evidence>
<reference evidence="3 6" key="2">
    <citation type="submission" date="2022-05" db="EMBL/GenBank/DDBJ databases">
        <title>Genome Sequencing of Bee-Associated Microbes.</title>
        <authorList>
            <person name="Dunlap C."/>
        </authorList>
    </citation>
    <scope>NUCLEOTIDE SEQUENCE [LARGE SCALE GENOMIC DNA]</scope>
    <source>
        <strain evidence="3 6">NRRL B-23120</strain>
    </source>
</reference>
<dbReference type="AlphaFoldDB" id="A0A410WSC9"/>
<dbReference type="GO" id="GO:0016491">
    <property type="term" value="F:oxidoreductase activity"/>
    <property type="evidence" value="ECO:0007669"/>
    <property type="project" value="UniProtKB-KW"/>
</dbReference>
<dbReference type="PANTHER" id="PTHR43477">
    <property type="entry name" value="DIHYDROANTICAPSIN 7-DEHYDROGENASE"/>
    <property type="match status" value="1"/>
</dbReference>
<dbReference type="NCBIfam" id="NF005449">
    <property type="entry name" value="PRK07041.1"/>
    <property type="match status" value="1"/>
</dbReference>
<dbReference type="OrthoDB" id="9806974at2"/>
<dbReference type="SUPFAM" id="SSF51735">
    <property type="entry name" value="NAD(P)-binding Rossmann-fold domains"/>
    <property type="match status" value="1"/>
</dbReference>
<reference evidence="4 5" key="1">
    <citation type="submission" date="2018-01" db="EMBL/GenBank/DDBJ databases">
        <title>The whole genome sequencing and assembly of Paenibacillus chitinolyticus KCCM 41400 strain.</title>
        <authorList>
            <person name="Kim J.-Y."/>
            <person name="Park M.-K."/>
            <person name="Lee Y.-J."/>
            <person name="Yi H."/>
            <person name="Bahn Y.-S."/>
            <person name="Kim J.F."/>
            <person name="Lee D.-W."/>
        </authorList>
    </citation>
    <scope>NUCLEOTIDE SEQUENCE [LARGE SCALE GENOMIC DNA]</scope>
    <source>
        <strain evidence="4 5">KCCM 41400</strain>
    </source>
</reference>
<name>A0A410WSC9_9BACL</name>
<accession>A0A410WSC9</accession>
<keyword evidence="2" id="KW-0560">Oxidoreductase</keyword>
<dbReference type="EMBL" id="JAMDMJ010000008">
    <property type="protein sequence ID" value="MCY9595459.1"/>
    <property type="molecule type" value="Genomic_DNA"/>
</dbReference>
<evidence type="ECO:0000256" key="1">
    <source>
        <dbReference type="ARBA" id="ARBA00006484"/>
    </source>
</evidence>
<protein>
    <submittedName>
        <fullName evidence="3">SDR family oxidoreductase</fullName>
    </submittedName>
    <submittedName>
        <fullName evidence="4">Short chain dehydrogenase</fullName>
    </submittedName>
</protein>
<evidence type="ECO:0000256" key="2">
    <source>
        <dbReference type="ARBA" id="ARBA00023002"/>
    </source>
</evidence>
<dbReference type="EMBL" id="CP026520">
    <property type="protein sequence ID" value="QAV17231.1"/>
    <property type="molecule type" value="Genomic_DNA"/>
</dbReference>
<dbReference type="Pfam" id="PF13561">
    <property type="entry name" value="adh_short_C2"/>
    <property type="match status" value="1"/>
</dbReference>
<dbReference type="Gene3D" id="3.40.50.720">
    <property type="entry name" value="NAD(P)-binding Rossmann-like Domain"/>
    <property type="match status" value="1"/>
</dbReference>
<comment type="similarity">
    <text evidence="1">Belongs to the short-chain dehydrogenases/reductases (SDR) family.</text>
</comment>
<dbReference type="InterPro" id="IPR002347">
    <property type="entry name" value="SDR_fam"/>
</dbReference>